<dbReference type="Gene3D" id="6.10.250.690">
    <property type="match status" value="1"/>
</dbReference>
<protein>
    <submittedName>
        <fullName evidence="6">Response regulator transcription factor</fullName>
    </submittedName>
</protein>
<dbReference type="Proteomes" id="UP001447008">
    <property type="component" value="Unassembled WGS sequence"/>
</dbReference>
<dbReference type="SUPFAM" id="SSF52172">
    <property type="entry name" value="CheY-like"/>
    <property type="match status" value="1"/>
</dbReference>
<dbReference type="EMBL" id="JBCGCU010000010">
    <property type="protein sequence ID" value="MEM0515755.1"/>
    <property type="molecule type" value="Genomic_DNA"/>
</dbReference>
<proteinExistence type="predicted"/>
<gene>
    <name evidence="6" type="ORF">WCN91_10095</name>
</gene>
<accession>A0ABU9MXF6</accession>
<reference evidence="6 7" key="1">
    <citation type="submission" date="2024-03" db="EMBL/GenBank/DDBJ databases">
        <title>Pseudoalteromonas qingdaonensis sp. nov., isolated from the intestines of marine benthic organisms.</title>
        <authorList>
            <person name="Lin X."/>
            <person name="Fang S."/>
            <person name="Hu X."/>
        </authorList>
    </citation>
    <scope>NUCLEOTIDE SEQUENCE [LARGE SCALE GENOMIC DNA]</scope>
    <source>
        <strain evidence="6 7">YIC-827</strain>
    </source>
</reference>
<dbReference type="Gene3D" id="3.40.50.2300">
    <property type="match status" value="1"/>
</dbReference>
<keyword evidence="7" id="KW-1185">Reference proteome</keyword>
<dbReference type="SUPFAM" id="SSF46894">
    <property type="entry name" value="C-terminal effector domain of the bipartite response regulators"/>
    <property type="match status" value="1"/>
</dbReference>
<dbReference type="InterPro" id="IPR016032">
    <property type="entry name" value="Sig_transdc_resp-reg_C-effctor"/>
</dbReference>
<dbReference type="RefSeq" id="WP_342678669.1">
    <property type="nucleotide sequence ID" value="NZ_JBCGCU010000010.1"/>
</dbReference>
<feature type="DNA-binding region" description="OmpR/PhoB-type" evidence="3">
    <location>
        <begin position="153"/>
        <end position="252"/>
    </location>
</feature>
<dbReference type="PANTHER" id="PTHR48111:SF47">
    <property type="entry name" value="TRANSCRIPTIONAL REGULATORY PROTEIN RSTA"/>
    <property type="match status" value="1"/>
</dbReference>
<dbReference type="SMART" id="SM00448">
    <property type="entry name" value="REC"/>
    <property type="match status" value="1"/>
</dbReference>
<dbReference type="PANTHER" id="PTHR48111">
    <property type="entry name" value="REGULATOR OF RPOS"/>
    <property type="match status" value="1"/>
</dbReference>
<dbReference type="PROSITE" id="PS50110">
    <property type="entry name" value="RESPONSE_REGULATORY"/>
    <property type="match status" value="1"/>
</dbReference>
<dbReference type="InterPro" id="IPR001789">
    <property type="entry name" value="Sig_transdc_resp-reg_receiver"/>
</dbReference>
<keyword evidence="2" id="KW-0597">Phosphoprotein</keyword>
<feature type="domain" description="OmpR/PhoB-type" evidence="5">
    <location>
        <begin position="153"/>
        <end position="252"/>
    </location>
</feature>
<evidence type="ECO:0000313" key="6">
    <source>
        <dbReference type="EMBL" id="MEM0515755.1"/>
    </source>
</evidence>
<dbReference type="SMART" id="SM00862">
    <property type="entry name" value="Trans_reg_C"/>
    <property type="match status" value="1"/>
</dbReference>
<keyword evidence="1 3" id="KW-0238">DNA-binding</keyword>
<dbReference type="InterPro" id="IPR039420">
    <property type="entry name" value="WalR-like"/>
</dbReference>
<evidence type="ECO:0000256" key="1">
    <source>
        <dbReference type="ARBA" id="ARBA00023125"/>
    </source>
</evidence>
<organism evidence="6 7">
    <name type="scientific">Pseudoalteromonas qingdaonensis</name>
    <dbReference type="NCBI Taxonomy" id="3131913"/>
    <lineage>
        <taxon>Bacteria</taxon>
        <taxon>Pseudomonadati</taxon>
        <taxon>Pseudomonadota</taxon>
        <taxon>Gammaproteobacteria</taxon>
        <taxon>Alteromonadales</taxon>
        <taxon>Pseudoalteromonadaceae</taxon>
        <taxon>Pseudoalteromonas</taxon>
    </lineage>
</organism>
<dbReference type="Pfam" id="PF00486">
    <property type="entry name" value="Trans_reg_C"/>
    <property type="match status" value="1"/>
</dbReference>
<dbReference type="Gene3D" id="1.10.10.10">
    <property type="entry name" value="Winged helix-like DNA-binding domain superfamily/Winged helix DNA-binding domain"/>
    <property type="match status" value="1"/>
</dbReference>
<dbReference type="PROSITE" id="PS51755">
    <property type="entry name" value="OMPR_PHOB"/>
    <property type="match status" value="1"/>
</dbReference>
<dbReference type="InterPro" id="IPR011006">
    <property type="entry name" value="CheY-like_superfamily"/>
</dbReference>
<dbReference type="InterPro" id="IPR036388">
    <property type="entry name" value="WH-like_DNA-bd_sf"/>
</dbReference>
<evidence type="ECO:0000256" key="3">
    <source>
        <dbReference type="PROSITE-ProRule" id="PRU01091"/>
    </source>
</evidence>
<evidence type="ECO:0000313" key="7">
    <source>
        <dbReference type="Proteomes" id="UP001447008"/>
    </source>
</evidence>
<feature type="modified residue" description="4-aspartylphosphate" evidence="2">
    <location>
        <position position="58"/>
    </location>
</feature>
<comment type="caution">
    <text evidence="6">The sequence shown here is derived from an EMBL/GenBank/DDBJ whole genome shotgun (WGS) entry which is preliminary data.</text>
</comment>
<dbReference type="CDD" id="cd00383">
    <property type="entry name" value="trans_reg_C"/>
    <property type="match status" value="1"/>
</dbReference>
<evidence type="ECO:0000259" key="4">
    <source>
        <dbReference type="PROSITE" id="PS50110"/>
    </source>
</evidence>
<evidence type="ECO:0000259" key="5">
    <source>
        <dbReference type="PROSITE" id="PS51755"/>
    </source>
</evidence>
<feature type="domain" description="Response regulatory" evidence="4">
    <location>
        <begin position="9"/>
        <end position="129"/>
    </location>
</feature>
<sequence>MMNGKDNNWILVVDDDIELAQLVSGFLETNGYKTKVEHNGLKALQTIITEQPALVVLDVMLPDMDGLSVCRQARHGYPGLEGNYDGPILMLTALDNDIDEVAGLETGADDYLAKPVRSRVLLARVRALLRRNPHEVPPLPSTETQASEPVEDQAVIKFDDLVIDKKYQSAVQNGKVVDLTTAEFELLALLASNPGVICDREFISAHFHKLGYESSNRTIDLRVSRIRKKLGDENHPSTRIRTIHGKGYLFVGDR</sequence>
<name>A0ABU9MXF6_9GAMM</name>
<evidence type="ECO:0000256" key="2">
    <source>
        <dbReference type="PROSITE-ProRule" id="PRU00169"/>
    </source>
</evidence>
<dbReference type="InterPro" id="IPR001867">
    <property type="entry name" value="OmpR/PhoB-type_DNA-bd"/>
</dbReference>
<dbReference type="Pfam" id="PF00072">
    <property type="entry name" value="Response_reg"/>
    <property type="match status" value="1"/>
</dbReference>